<protein>
    <submittedName>
        <fullName evidence="1">Uncharacterized protein</fullName>
    </submittedName>
</protein>
<dbReference type="EMBL" id="FMWD01000007">
    <property type="protein sequence ID" value="SCZ63243.1"/>
    <property type="molecule type" value="Genomic_DNA"/>
</dbReference>
<dbReference type="OrthoDB" id="8564048at2"/>
<keyword evidence="2" id="KW-1185">Reference proteome</keyword>
<name>A0A1G5QN37_9GAMM</name>
<reference evidence="1 2" key="1">
    <citation type="submission" date="2016-10" db="EMBL/GenBank/DDBJ databases">
        <authorList>
            <person name="de Groot N.N."/>
        </authorList>
    </citation>
    <scope>NUCLEOTIDE SEQUENCE [LARGE SCALE GENOMIC DNA]</scope>
    <source>
        <strain evidence="1 2">HLD2</strain>
    </source>
</reference>
<dbReference type="Proteomes" id="UP000199648">
    <property type="component" value="Unassembled WGS sequence"/>
</dbReference>
<organism evidence="1 2">
    <name type="scientific">Thiohalomonas denitrificans</name>
    <dbReference type="NCBI Taxonomy" id="415747"/>
    <lineage>
        <taxon>Bacteria</taxon>
        <taxon>Pseudomonadati</taxon>
        <taxon>Pseudomonadota</taxon>
        <taxon>Gammaproteobacteria</taxon>
        <taxon>Thiohalomonadales</taxon>
        <taxon>Thiohalomonadaceae</taxon>
        <taxon>Thiohalomonas</taxon>
    </lineage>
</organism>
<proteinExistence type="predicted"/>
<dbReference type="AlphaFoldDB" id="A0A1G5QN37"/>
<gene>
    <name evidence="1" type="ORF">SAMN03097708_02447</name>
</gene>
<evidence type="ECO:0000313" key="2">
    <source>
        <dbReference type="Proteomes" id="UP000199648"/>
    </source>
</evidence>
<accession>A0A1G5QN37</accession>
<sequence length="146" mass="16914">MNLQGSYFSVEGWNPFTAMERFLNPYRYTQKVPFRGGELTVRWTSRVERAIRLRTAPLPVEMQLYFACVVKKRTLFPAAAPSDAVAVDDRFLVFLTTVESDRCDPIAFAANYPARRELVSTGAKRMRARELSLDYRKDRWSGDFFV</sequence>
<dbReference type="STRING" id="415747.SAMN03097708_02447"/>
<evidence type="ECO:0000313" key="1">
    <source>
        <dbReference type="EMBL" id="SCZ63243.1"/>
    </source>
</evidence>